<evidence type="ECO:0000256" key="3">
    <source>
        <dbReference type="ARBA" id="ARBA00022679"/>
    </source>
</evidence>
<keyword evidence="2" id="KW-0597">Phosphoprotein</keyword>
<dbReference type="Gene3D" id="3.30.450.20">
    <property type="entry name" value="PAS domain"/>
    <property type="match status" value="1"/>
</dbReference>
<dbReference type="CDD" id="cd06225">
    <property type="entry name" value="HAMP"/>
    <property type="match status" value="1"/>
</dbReference>
<dbReference type="RefSeq" id="WP_058296542.1">
    <property type="nucleotide sequence ID" value="NZ_CAMRXC010000111.1"/>
</dbReference>
<dbReference type="Gene3D" id="3.30.565.10">
    <property type="entry name" value="Histidine kinase-like ATPase, C-terminal domain"/>
    <property type="match status" value="1"/>
</dbReference>
<dbReference type="GO" id="GO:0000155">
    <property type="term" value="F:phosphorelay sensor kinase activity"/>
    <property type="evidence" value="ECO:0007669"/>
    <property type="project" value="InterPro"/>
</dbReference>
<keyword evidence="5" id="KW-0472">Membrane</keyword>
<comment type="subcellular location">
    <subcellularLocation>
        <location evidence="1">Membrane</location>
    </subcellularLocation>
</comment>
<dbReference type="InterPro" id="IPR003660">
    <property type="entry name" value="HAMP_dom"/>
</dbReference>
<dbReference type="AlphaFoldDB" id="A0A2A7MLE4"/>
<evidence type="ECO:0000313" key="9">
    <source>
        <dbReference type="Proteomes" id="UP000220840"/>
    </source>
</evidence>
<dbReference type="Gene3D" id="6.10.340.10">
    <property type="match status" value="1"/>
</dbReference>
<protein>
    <submittedName>
        <fullName evidence="7 8">Sensor histidine kinase</fullName>
        <ecNumber evidence="7">2.7.13.3</ecNumber>
    </submittedName>
</protein>
<dbReference type="Pfam" id="PF00672">
    <property type="entry name" value="HAMP"/>
    <property type="match status" value="1"/>
</dbReference>
<dbReference type="EMBL" id="PDCJ01000001">
    <property type="protein sequence ID" value="PEG32399.1"/>
    <property type="molecule type" value="Genomic_DNA"/>
</dbReference>
<dbReference type="InterPro" id="IPR036890">
    <property type="entry name" value="HATPase_C_sf"/>
</dbReference>
<keyword evidence="3 7" id="KW-0808">Transferase</keyword>
<evidence type="ECO:0000313" key="7">
    <source>
        <dbReference type="EMBL" id="CAI3593527.1"/>
    </source>
</evidence>
<keyword evidence="9" id="KW-1185">Reference proteome</keyword>
<dbReference type="SUPFAM" id="SSF55874">
    <property type="entry name" value="ATPase domain of HSP90 chaperone/DNA topoisomerase II/histidine kinase"/>
    <property type="match status" value="1"/>
</dbReference>
<dbReference type="Proteomes" id="UP001189143">
    <property type="component" value="Unassembled WGS sequence"/>
</dbReference>
<accession>A0A2A7MLE4</accession>
<dbReference type="Proteomes" id="UP000220840">
    <property type="component" value="Unassembled WGS sequence"/>
</dbReference>
<keyword evidence="5" id="KW-1133">Transmembrane helix</keyword>
<evidence type="ECO:0000256" key="1">
    <source>
        <dbReference type="ARBA" id="ARBA00004370"/>
    </source>
</evidence>
<feature type="transmembrane region" description="Helical" evidence="5">
    <location>
        <begin position="21"/>
        <end position="41"/>
    </location>
</feature>
<evidence type="ECO:0000313" key="8">
    <source>
        <dbReference type="EMBL" id="PEG32399.1"/>
    </source>
</evidence>
<dbReference type="Pfam" id="PF02518">
    <property type="entry name" value="HATPase_c"/>
    <property type="match status" value="1"/>
</dbReference>
<dbReference type="GO" id="GO:0016020">
    <property type="term" value="C:membrane"/>
    <property type="evidence" value="ECO:0007669"/>
    <property type="project" value="UniProtKB-SubCell"/>
</dbReference>
<dbReference type="InterPro" id="IPR050640">
    <property type="entry name" value="Bact_2-comp_sensor_kinase"/>
</dbReference>
<dbReference type="SMART" id="SM00304">
    <property type="entry name" value="HAMP"/>
    <property type="match status" value="1"/>
</dbReference>
<feature type="domain" description="HAMP" evidence="6">
    <location>
        <begin position="343"/>
        <end position="395"/>
    </location>
</feature>
<dbReference type="SUPFAM" id="SSF158472">
    <property type="entry name" value="HAMP domain-like"/>
    <property type="match status" value="1"/>
</dbReference>
<reference evidence="7" key="2">
    <citation type="submission" date="2022-10" db="EMBL/GenBank/DDBJ databases">
        <authorList>
            <person name="Aires J."/>
            <person name="Mesa V."/>
        </authorList>
    </citation>
    <scope>NUCLEOTIDE SEQUENCE</scope>
    <source>
        <strain evidence="7">Clostridium neonatale JD116</strain>
    </source>
</reference>
<reference evidence="8 9" key="1">
    <citation type="submission" date="2017-10" db="EMBL/GenBank/DDBJ databases">
        <title>Effective Description of Clostridium neonatale sp. nov. linked to necrotizing enterocolitis in neonates and a clarification of species assignable to the genus Clostridium (Prazmowski 1880) emend. Lawson and Rainey 2016.</title>
        <authorList>
            <person name="Bernard K."/>
            <person name="Burdz T."/>
            <person name="Wiebe D."/>
            <person name="Balcewich B."/>
            <person name="Alfa M."/>
            <person name="Bernier A.-M."/>
        </authorList>
    </citation>
    <scope>NUCLEOTIDE SEQUENCE [LARGE SCALE GENOMIC DNA]</scope>
    <source>
        <strain evidence="8 9">LCDC99A005</strain>
    </source>
</reference>
<evidence type="ECO:0000256" key="4">
    <source>
        <dbReference type="ARBA" id="ARBA00022777"/>
    </source>
</evidence>
<dbReference type="InterPro" id="IPR003594">
    <property type="entry name" value="HATPase_dom"/>
</dbReference>
<dbReference type="PROSITE" id="PS50885">
    <property type="entry name" value="HAMP"/>
    <property type="match status" value="1"/>
</dbReference>
<evidence type="ECO:0000256" key="2">
    <source>
        <dbReference type="ARBA" id="ARBA00022553"/>
    </source>
</evidence>
<gene>
    <name evidence="7" type="ORF">CNEO2_20037</name>
    <name evidence="8" type="ORF">CQ394_12115</name>
</gene>
<keyword evidence="4 8" id="KW-0418">Kinase</keyword>
<comment type="caution">
    <text evidence="8">The sequence shown here is derived from an EMBL/GenBank/DDBJ whole genome shotgun (WGS) entry which is preliminary data.</text>
</comment>
<dbReference type="OrthoDB" id="9809348at2"/>
<feature type="transmembrane region" description="Helical" evidence="5">
    <location>
        <begin position="321"/>
        <end position="341"/>
    </location>
</feature>
<evidence type="ECO:0000256" key="5">
    <source>
        <dbReference type="SAM" id="Phobius"/>
    </source>
</evidence>
<dbReference type="InterPro" id="IPR010559">
    <property type="entry name" value="Sig_transdc_His_kin_internal"/>
</dbReference>
<dbReference type="STRING" id="137838.GCA_001458595_03914"/>
<dbReference type="PANTHER" id="PTHR34220:SF7">
    <property type="entry name" value="SENSOR HISTIDINE KINASE YPDA"/>
    <property type="match status" value="1"/>
</dbReference>
<keyword evidence="5" id="KW-0812">Transmembrane</keyword>
<evidence type="ECO:0000259" key="6">
    <source>
        <dbReference type="PROSITE" id="PS50885"/>
    </source>
</evidence>
<name>A0A2A7MLE4_9CLOT</name>
<sequence length="613" mass="70819">MNSLKNKFITIINNIGLKQKLNITYIILIVIPIIIMTAVYYKISSDIIIKNAEDSSLKIVKNNNNLINLKLNKIVESSDAITLDNDLYDIVHDYKESSASQLIALDKKINSILFKYFNNSDVYSSHIITSYYNFGSGEIPIPKNYFYTSKLYKIAQESNGSLTWVPTYKFTDVYNSNELEDMDIEYRYLFSAVKIINNLNRDNIRFDDLDENTEKPLLIINFKPNLFKDIVESDIQYKESQYFIFSSMGDIVYSTNASDLATKKKPMWLEEIAENKSGKIKKDIDGKKMIICYDTIESTGWVSAVVIPVDSILIELASMRYFILFLGIILIILASICASFISKSITKPIDKLLVAIKKMGEGKFSTKVQVNRNDEIGNLIKKFNEMDDKISTLIEENYISSIREKEAIIMSLNIQLNPHFLYNTLNIINWIAIENNEKEISKMIISLSSMLRYTAHNNEEISDFKKDLEWLKKYIYIMQNRFEDKFNVFYEIDEDVEFYKVPKLFLQPFVENSIIHGFSMIDSGGSLKITGRLEGEMVYFSVEDNGRGMDNKRIKEVMETNTDNIGIRNVNNRIKLIYGDRYGVTIQSEINRGTRITINLPKSEKTKKSILIQ</sequence>
<proteinExistence type="predicted"/>
<dbReference type="EMBL" id="CAMTCP010000222">
    <property type="protein sequence ID" value="CAI3593527.1"/>
    <property type="molecule type" value="Genomic_DNA"/>
</dbReference>
<dbReference type="Pfam" id="PF06580">
    <property type="entry name" value="His_kinase"/>
    <property type="match status" value="1"/>
</dbReference>
<organism evidence="8 9">
    <name type="scientific">Clostridium neonatale</name>
    <dbReference type="NCBI Taxonomy" id="137838"/>
    <lineage>
        <taxon>Bacteria</taxon>
        <taxon>Bacillati</taxon>
        <taxon>Bacillota</taxon>
        <taxon>Clostridia</taxon>
        <taxon>Eubacteriales</taxon>
        <taxon>Clostridiaceae</taxon>
        <taxon>Clostridium</taxon>
    </lineage>
</organism>
<dbReference type="PANTHER" id="PTHR34220">
    <property type="entry name" value="SENSOR HISTIDINE KINASE YPDA"/>
    <property type="match status" value="1"/>
</dbReference>
<dbReference type="EC" id="2.7.13.3" evidence="7"/>